<dbReference type="AlphaFoldDB" id="A0A7L7KNV0"/>
<reference evidence="2 3" key="1">
    <citation type="submission" date="2020-02" db="EMBL/GenBank/DDBJ databases">
        <authorList>
            <person name="Zheng R.K."/>
            <person name="Sun C.M."/>
        </authorList>
    </citation>
    <scope>NUCLEOTIDE SEQUENCE [LARGE SCALE GENOMIC DNA]</scope>
    <source>
        <strain evidence="3">zrk13</strain>
    </source>
</reference>
<dbReference type="RefSeq" id="WP_258878054.1">
    <property type="nucleotide sequence ID" value="NZ_CP048914.1"/>
</dbReference>
<name>A0A7L7KNV0_9MOLU</name>
<dbReference type="EMBL" id="CP048914">
    <property type="protein sequence ID" value="QMS84441.1"/>
    <property type="molecule type" value="Genomic_DNA"/>
</dbReference>
<dbReference type="InterPro" id="IPR013783">
    <property type="entry name" value="Ig-like_fold"/>
</dbReference>
<dbReference type="Gene3D" id="2.60.40.10">
    <property type="entry name" value="Immunoglobulins"/>
    <property type="match status" value="2"/>
</dbReference>
<evidence type="ECO:0000313" key="2">
    <source>
        <dbReference type="EMBL" id="QMS84441.1"/>
    </source>
</evidence>
<evidence type="ECO:0000256" key="1">
    <source>
        <dbReference type="SAM" id="SignalP"/>
    </source>
</evidence>
<dbReference type="Proteomes" id="UP000514720">
    <property type="component" value="Chromosome"/>
</dbReference>
<feature type="chain" id="PRO_5036490378" evidence="1">
    <location>
        <begin position="20"/>
        <end position="968"/>
    </location>
</feature>
<feature type="signal peptide" evidence="1">
    <location>
        <begin position="1"/>
        <end position="19"/>
    </location>
</feature>
<protein>
    <submittedName>
        <fullName evidence="2">DUF5011 domain-containing protein</fullName>
    </submittedName>
</protein>
<keyword evidence="1" id="KW-0732">Signal</keyword>
<proteinExistence type="predicted"/>
<sequence>MKKLLTALILGLFVLTLSACDLLNSPGIQNILSDLTISGVEDIEVAVGAEVDLLEGVTVLGDDEGNYLDDLTLDSTCTITDGILDTSTAGTCTVTYEVVVGDITTFQTITVTITADAITDNDPVITGAGDVLVEEGMTFDPLDSVVAADVEDGDLTSSITYTVTGPNGETTFDDSVDGIWTFVYSVTDADDNTVTVSRAVTIGELLWVSYGYDMALNGDAYTFTYSGVTAQFWNMNAQYPLAEALDASISAVEFTFTGELGQDYIFKAEGPGNAYSSEVSVTATGEEEVVSVPLDTLTAEEITGLEKLVLFATTVDGAGSVTVHSVQFVMAEPAWVAYGWTMTQSGSDYVFEFSGTDANQFWNNNAQFAIDPALDANATSVDVTLTAPEQDFMLKIEITGGANLEVPFTGTGAEQVVSIPLDGFTAEQIPQLSLVVLFATTVDGTGTVTVHGVDVVVPEPTAWNAYGWTMSQSGDDFVFEFSGTDANQFWNNNAQYTIDPALDANATSVDVTLTAPVQDFMLKIEITGGANLEVPFTGTGAEQVVSIPLDGFTAEQIPQLSLIVLFATTVDGTGTITVHSVDVVVAEPTDWVAYGWTMSQSGDDYVFEFSGTDANQFWNNNAQFAIAPALEANATSVEVTLTAPVQDFMLKIEITGGAFLEVPFTGTGAEQVVSLPLDGFTAEQIPQLTLIVLFATTVDGTGTVTVHSVDVVAPEPTTWNAYGWTMSQSGDDFVFEFSGTDANQFWNNNAQYTIDPPINANATSVDVTLTAPVQDFMLKIEITGGAFLEVPFTGTGAEQVVSIPLDGFTAEQIPQLNLVVLFATTVDGTGTVTVHSVDVIMPAWIAYGWTMTQSGDDYVFDFSGTDANQFWNNNAQYPLMPAIDATATSVDVTLTAPVQDFMLKIEITGGAFLEVPFTGTGAEQVVSIPLDGFTAEQIPQLTLIVLFATTVDGTGTVTVHSVDVVLPS</sequence>
<evidence type="ECO:0000313" key="3">
    <source>
        <dbReference type="Proteomes" id="UP000514720"/>
    </source>
</evidence>
<dbReference type="KEGG" id="xcl:G4Z02_01340"/>
<keyword evidence="3" id="KW-1185">Reference proteome</keyword>
<dbReference type="PROSITE" id="PS51257">
    <property type="entry name" value="PROKAR_LIPOPROTEIN"/>
    <property type="match status" value="1"/>
</dbReference>
<gene>
    <name evidence="2" type="ORF">G4Z02_01340</name>
</gene>
<organism evidence="2 3">
    <name type="scientific">Candidatus Xianfuyuplasma coldseepsis</name>
    <dbReference type="NCBI Taxonomy" id="2782163"/>
    <lineage>
        <taxon>Bacteria</taxon>
        <taxon>Bacillati</taxon>
        <taxon>Mycoplasmatota</taxon>
        <taxon>Mollicutes</taxon>
        <taxon>Candidatus Izemoplasmatales</taxon>
        <taxon>Candidatus Izemoplasmataceae</taxon>
        <taxon>Candidatus Xianfuyuplasma</taxon>
    </lineage>
</organism>
<accession>A0A7L7KNV0</accession>